<keyword evidence="7" id="KW-0808">Transferase</keyword>
<evidence type="ECO:0000256" key="6">
    <source>
        <dbReference type="ARBA" id="ARBA00022676"/>
    </source>
</evidence>
<feature type="domain" description="Penicillin-binding protein transpeptidase" evidence="13">
    <location>
        <begin position="339"/>
        <end position="608"/>
    </location>
</feature>
<evidence type="ECO:0000256" key="4">
    <source>
        <dbReference type="ARBA" id="ARBA00022645"/>
    </source>
</evidence>
<comment type="catalytic activity">
    <reaction evidence="11">
        <text>[GlcNAc-(1-&gt;4)-Mur2Ac(oyl-L-Ala-gamma-D-Glu-L-Lys-D-Ala-D-Ala)](n)-di-trans,octa-cis-undecaprenyl diphosphate + beta-D-GlcNAc-(1-&gt;4)-Mur2Ac(oyl-L-Ala-gamma-D-Glu-L-Lys-D-Ala-D-Ala)-di-trans,octa-cis-undecaprenyl diphosphate = [GlcNAc-(1-&gt;4)-Mur2Ac(oyl-L-Ala-gamma-D-Glu-L-Lys-D-Ala-D-Ala)](n+1)-di-trans,octa-cis-undecaprenyl diphosphate + di-trans,octa-cis-undecaprenyl diphosphate + H(+)</text>
        <dbReference type="Rhea" id="RHEA:23708"/>
        <dbReference type="Rhea" id="RHEA-COMP:9602"/>
        <dbReference type="Rhea" id="RHEA-COMP:9603"/>
        <dbReference type="ChEBI" id="CHEBI:15378"/>
        <dbReference type="ChEBI" id="CHEBI:58405"/>
        <dbReference type="ChEBI" id="CHEBI:60033"/>
        <dbReference type="ChEBI" id="CHEBI:78435"/>
        <dbReference type="EC" id="2.4.99.28"/>
    </reaction>
</comment>
<keyword evidence="16" id="KW-1185">Reference proteome</keyword>
<evidence type="ECO:0000259" key="14">
    <source>
        <dbReference type="Pfam" id="PF00912"/>
    </source>
</evidence>
<dbReference type="InterPro" id="IPR023346">
    <property type="entry name" value="Lysozyme-like_dom_sf"/>
</dbReference>
<evidence type="ECO:0000313" key="15">
    <source>
        <dbReference type="EMBL" id="SPF28490.1"/>
    </source>
</evidence>
<evidence type="ECO:0000256" key="9">
    <source>
        <dbReference type="ARBA" id="ARBA00023268"/>
    </source>
</evidence>
<keyword evidence="5" id="KW-0645">Protease</keyword>
<comment type="similarity">
    <text evidence="2">In the C-terminal section; belongs to the transpeptidase family.</text>
</comment>
<dbReference type="NCBIfam" id="TIGR02074">
    <property type="entry name" value="PBP_1a_fam"/>
    <property type="match status" value="1"/>
</dbReference>
<dbReference type="AlphaFoldDB" id="A0A2R8A8W0"/>
<dbReference type="InterPro" id="IPR001264">
    <property type="entry name" value="Glyco_trans_51"/>
</dbReference>
<dbReference type="EMBL" id="OMKW01000001">
    <property type="protein sequence ID" value="SPF28490.1"/>
    <property type="molecule type" value="Genomic_DNA"/>
</dbReference>
<evidence type="ECO:0000256" key="10">
    <source>
        <dbReference type="ARBA" id="ARBA00044770"/>
    </source>
</evidence>
<evidence type="ECO:0000313" key="16">
    <source>
        <dbReference type="Proteomes" id="UP000244932"/>
    </source>
</evidence>
<dbReference type="GO" id="GO:0008955">
    <property type="term" value="F:peptidoglycan glycosyltransferase activity"/>
    <property type="evidence" value="ECO:0007669"/>
    <property type="project" value="UniProtKB-EC"/>
</dbReference>
<dbReference type="InterPro" id="IPR036950">
    <property type="entry name" value="PBP_transglycosylase"/>
</dbReference>
<reference evidence="15 16" key="1">
    <citation type="submission" date="2018-03" db="EMBL/GenBank/DDBJ databases">
        <authorList>
            <person name="Keele B.F."/>
        </authorList>
    </citation>
    <scope>NUCLEOTIDE SEQUENCE [LARGE SCALE GENOMIC DNA]</scope>
    <source>
        <strain evidence="15 16">CeCT 8812</strain>
    </source>
</reference>
<dbReference type="GO" id="GO:0006508">
    <property type="term" value="P:proteolysis"/>
    <property type="evidence" value="ECO:0007669"/>
    <property type="project" value="UniProtKB-KW"/>
</dbReference>
<dbReference type="Pfam" id="PF00905">
    <property type="entry name" value="Transpeptidase"/>
    <property type="match status" value="1"/>
</dbReference>
<keyword evidence="12" id="KW-0812">Transmembrane</keyword>
<evidence type="ECO:0000256" key="12">
    <source>
        <dbReference type="SAM" id="Phobius"/>
    </source>
</evidence>
<dbReference type="InterPro" id="IPR001460">
    <property type="entry name" value="PCN-bd_Tpept"/>
</dbReference>
<dbReference type="InterPro" id="IPR050396">
    <property type="entry name" value="Glycosyltr_51/Transpeptidase"/>
</dbReference>
<evidence type="ECO:0000256" key="7">
    <source>
        <dbReference type="ARBA" id="ARBA00022679"/>
    </source>
</evidence>
<dbReference type="SUPFAM" id="SSF53955">
    <property type="entry name" value="Lysozyme-like"/>
    <property type="match status" value="1"/>
</dbReference>
<dbReference type="Proteomes" id="UP000244932">
    <property type="component" value="Unassembled WGS sequence"/>
</dbReference>
<keyword evidence="8" id="KW-0378">Hydrolase</keyword>
<evidence type="ECO:0000256" key="8">
    <source>
        <dbReference type="ARBA" id="ARBA00022801"/>
    </source>
</evidence>
<keyword evidence="6" id="KW-0328">Glycosyltransferase</keyword>
<gene>
    <name evidence="15" type="primary">pbpG</name>
    <name evidence="15" type="ORF">POI8812_00791</name>
</gene>
<keyword evidence="4" id="KW-0121">Carboxypeptidase</keyword>
<dbReference type="PANTHER" id="PTHR32282">
    <property type="entry name" value="BINDING PROTEIN TRANSPEPTIDASE, PUTATIVE-RELATED"/>
    <property type="match status" value="1"/>
</dbReference>
<keyword evidence="12" id="KW-0472">Membrane</keyword>
<dbReference type="GO" id="GO:0009252">
    <property type="term" value="P:peptidoglycan biosynthetic process"/>
    <property type="evidence" value="ECO:0007669"/>
    <property type="project" value="UniProtKB-UniPathway"/>
</dbReference>
<feature type="domain" description="Glycosyl transferase family 51" evidence="14">
    <location>
        <begin position="83"/>
        <end position="251"/>
    </location>
</feature>
<dbReference type="PANTHER" id="PTHR32282:SF33">
    <property type="entry name" value="PEPTIDOGLYCAN GLYCOSYLTRANSFERASE"/>
    <property type="match status" value="1"/>
</dbReference>
<dbReference type="GO" id="GO:0008658">
    <property type="term" value="F:penicillin binding"/>
    <property type="evidence" value="ECO:0007669"/>
    <property type="project" value="InterPro"/>
</dbReference>
<protein>
    <recommendedName>
        <fullName evidence="10">peptidoglycan glycosyltransferase</fullName>
        <ecNumber evidence="10">2.4.99.28</ecNumber>
    </recommendedName>
</protein>
<comment type="similarity">
    <text evidence="3">In the N-terminal section; belongs to the glycosyltransferase 51 family.</text>
</comment>
<evidence type="ECO:0000256" key="5">
    <source>
        <dbReference type="ARBA" id="ARBA00022670"/>
    </source>
</evidence>
<dbReference type="UniPathway" id="UPA00219"/>
<name>A0A2R8A8W0_9RHOB</name>
<sequence>MTKAKSTPPRKRRNIVVRAITGVFRLMRWIVLRLILIGGLTVAASTAWVLVQLPEANELLDGRERGSVTMLDRNGRVFAWRGEQGGVLSSQEMSEDLRNAVVATEDKRFYWHFGLSPRGIAGAIRINLREGRSALSGHGGSTITQQVAKLVFLSDYPTMTRKLLEIPYALAMEIAYTKEEILSIYMNRAYLGASANGFEAAAQRYFGISAREVDVPQSAMLAGLLTAPSRFAPTRDLARAQNRSQVILRLMHEQGYIDDLTFALAQANPAELSASARSRAGGYFADWVMSDGPEFLTRETAEDVRIATTFDRDIQAAAEGALTSVFEDLVREGSQAQAAIVVMSPDGAVRAMVGGRAIGGAGTFNRATQALRQPGSAFKPIVFAAGLESGMDPNDLVNDAPITLRIPGSGDWSPQNYTRSYMGYVTMWEAFARSLNTPAVRISETTGRGSVITMARSLGWDGDLNDSPALALGASETTLLDLTGVYAAFLNRGVRAEPYGLLTLSLRESGDVLLENQAPVPVRAMSERTAGYMTWMMSQVVSSPFGTGRRAALEDRSVAGKTGTTQAARDAWFVGFSGDYVAGVWMGYDDNTPLTGVTGGGLPAEIWKRTMEGVHAGRPATPLPALVPIAPQVAAPAPQPATPAPSQQNEAPNLIESLLRGLFGG</sequence>
<dbReference type="EC" id="2.4.99.28" evidence="10"/>
<evidence type="ECO:0000256" key="3">
    <source>
        <dbReference type="ARBA" id="ARBA00007739"/>
    </source>
</evidence>
<dbReference type="RefSeq" id="WP_108781184.1">
    <property type="nucleotide sequence ID" value="NZ_OMKW01000001.1"/>
</dbReference>
<evidence type="ECO:0000256" key="11">
    <source>
        <dbReference type="ARBA" id="ARBA00049902"/>
    </source>
</evidence>
<evidence type="ECO:0000256" key="2">
    <source>
        <dbReference type="ARBA" id="ARBA00007090"/>
    </source>
</evidence>
<dbReference type="SUPFAM" id="SSF56601">
    <property type="entry name" value="beta-lactamase/transpeptidase-like"/>
    <property type="match status" value="1"/>
</dbReference>
<evidence type="ECO:0000256" key="1">
    <source>
        <dbReference type="ARBA" id="ARBA00004752"/>
    </source>
</evidence>
<proteinExistence type="inferred from homology"/>
<dbReference type="InterPro" id="IPR012338">
    <property type="entry name" value="Beta-lactam/transpept-like"/>
</dbReference>
<accession>A0A2R8A8W0</accession>
<dbReference type="GO" id="GO:0030288">
    <property type="term" value="C:outer membrane-bounded periplasmic space"/>
    <property type="evidence" value="ECO:0007669"/>
    <property type="project" value="TreeGrafter"/>
</dbReference>
<organism evidence="15 16">
    <name type="scientific">Pontivivens insulae</name>
    <dbReference type="NCBI Taxonomy" id="1639689"/>
    <lineage>
        <taxon>Bacteria</taxon>
        <taxon>Pseudomonadati</taxon>
        <taxon>Pseudomonadota</taxon>
        <taxon>Alphaproteobacteria</taxon>
        <taxon>Rhodobacterales</taxon>
        <taxon>Paracoccaceae</taxon>
        <taxon>Pontivivens</taxon>
    </lineage>
</organism>
<feature type="transmembrane region" description="Helical" evidence="12">
    <location>
        <begin position="30"/>
        <end position="51"/>
    </location>
</feature>
<dbReference type="Gene3D" id="1.10.3810.10">
    <property type="entry name" value="Biosynthetic peptidoglycan transglycosylase-like"/>
    <property type="match status" value="1"/>
</dbReference>
<dbReference type="GO" id="GO:0004180">
    <property type="term" value="F:carboxypeptidase activity"/>
    <property type="evidence" value="ECO:0007669"/>
    <property type="project" value="UniProtKB-KW"/>
</dbReference>
<dbReference type="OrthoDB" id="9766909at2"/>
<dbReference type="Gene3D" id="3.40.710.10">
    <property type="entry name" value="DD-peptidase/beta-lactamase superfamily"/>
    <property type="match status" value="1"/>
</dbReference>
<keyword evidence="12" id="KW-1133">Transmembrane helix</keyword>
<evidence type="ECO:0000259" key="13">
    <source>
        <dbReference type="Pfam" id="PF00905"/>
    </source>
</evidence>
<keyword evidence="9" id="KW-0511">Multifunctional enzyme</keyword>
<dbReference type="Pfam" id="PF00912">
    <property type="entry name" value="Transgly"/>
    <property type="match status" value="1"/>
</dbReference>
<comment type="pathway">
    <text evidence="1">Cell wall biogenesis; peptidoglycan biosynthesis.</text>
</comment>